<dbReference type="Proteomes" id="UP000298218">
    <property type="component" value="Unassembled WGS sequence"/>
</dbReference>
<sequence>MNRTTTALLAALEALLVVAIGVGIALVPLTVLWAAHFGLSVEWFVFWRAAVDIWLLGNGVDLSVQLGPDLVGTFGLPGAEAPFLLTLAPLGFAVVTVLLGILTGRRAAETPHRWTGIISAVLVYGVMATIATLSADGGTVTPSTVQGMLFPTLVYGAGVLFGAERARLRGYRVARAAVRDDSANARRMGAATADGVQNRLDPVSRGIRDRYRRLQQSTRAVISGALRGGAAASAGVIMLAAIAFFVLLVVNYATIIGLYEAIQAGIVGGATITLGQLAFIPNFVIWTMAWLVGPGIAVGVGSNVSPAGTLLGPVPGLPILGVLPQGALAWGFLGLLVPILIGFVFAIIVRQRLDGAGMPARSTLQHVLSGLGMGIVAGFILGILAWWSAGSLGPGRLADVGPNPLLVGAVAAGEIGVAAALGMLVGGGVRVPRVPIPRLRRKARS</sequence>
<protein>
    <submittedName>
        <fullName evidence="1">Uncharacterized protein</fullName>
    </submittedName>
</protein>
<dbReference type="Pfam" id="PF19877">
    <property type="entry name" value="DUF6350"/>
    <property type="match status" value="1"/>
</dbReference>
<proteinExistence type="predicted"/>
<evidence type="ECO:0000313" key="2">
    <source>
        <dbReference type="Proteomes" id="UP000298218"/>
    </source>
</evidence>
<name>A0A4Y8KUF5_9MICO</name>
<dbReference type="EMBL" id="SOHQ01000007">
    <property type="protein sequence ID" value="TFD81722.1"/>
    <property type="molecule type" value="Genomic_DNA"/>
</dbReference>
<dbReference type="InterPro" id="IPR045931">
    <property type="entry name" value="DUF6350"/>
</dbReference>
<keyword evidence="2" id="KW-1185">Reference proteome</keyword>
<dbReference type="RefSeq" id="WP_134172527.1">
    <property type="nucleotide sequence ID" value="NZ_SODI01000001.1"/>
</dbReference>
<gene>
    <name evidence="1" type="ORF">E3T53_01595</name>
</gene>
<accession>A0A4Y8KUF5</accession>
<dbReference type="OrthoDB" id="3742900at2"/>
<comment type="caution">
    <text evidence="1">The sequence shown here is derived from an EMBL/GenBank/DDBJ whole genome shotgun (WGS) entry which is preliminary data.</text>
</comment>
<reference evidence="1 2" key="1">
    <citation type="submission" date="2019-03" db="EMBL/GenBank/DDBJ databases">
        <title>Genomics of glacier-inhabiting Cryobacterium strains.</title>
        <authorList>
            <person name="Liu Q."/>
            <person name="Xin Y.-H."/>
        </authorList>
    </citation>
    <scope>NUCLEOTIDE SEQUENCE [LARGE SCALE GENOMIC DNA]</scope>
    <source>
        <strain evidence="1 2">CGMCC 1.4292</strain>
    </source>
</reference>
<evidence type="ECO:0000313" key="1">
    <source>
        <dbReference type="EMBL" id="TFD81722.1"/>
    </source>
</evidence>
<organism evidence="1 2">
    <name type="scientific">Cryobacterium psychrophilum</name>
    <dbReference type="NCBI Taxonomy" id="41988"/>
    <lineage>
        <taxon>Bacteria</taxon>
        <taxon>Bacillati</taxon>
        <taxon>Actinomycetota</taxon>
        <taxon>Actinomycetes</taxon>
        <taxon>Micrococcales</taxon>
        <taxon>Microbacteriaceae</taxon>
        <taxon>Cryobacterium</taxon>
    </lineage>
</organism>
<dbReference type="AlphaFoldDB" id="A0A4Y8KUF5"/>